<organism evidence="6 7">
    <name type="scientific">Campylobacter lari</name>
    <dbReference type="NCBI Taxonomy" id="201"/>
    <lineage>
        <taxon>Bacteria</taxon>
        <taxon>Pseudomonadati</taxon>
        <taxon>Campylobacterota</taxon>
        <taxon>Epsilonproteobacteria</taxon>
        <taxon>Campylobacterales</taxon>
        <taxon>Campylobacteraceae</taxon>
        <taxon>Campylobacter</taxon>
    </lineage>
</organism>
<dbReference type="Proteomes" id="UP000471322">
    <property type="component" value="Unassembled WGS sequence"/>
</dbReference>
<proteinExistence type="predicted"/>
<evidence type="ECO:0000256" key="1">
    <source>
        <dbReference type="ARBA" id="ARBA00011900"/>
    </source>
</evidence>
<dbReference type="PROSITE" id="PS00092">
    <property type="entry name" value="N6_MTASE"/>
    <property type="match status" value="1"/>
</dbReference>
<evidence type="ECO:0000256" key="3">
    <source>
        <dbReference type="ARBA" id="ARBA00022679"/>
    </source>
</evidence>
<dbReference type="AlphaFoldDB" id="A0A5L8NKI1"/>
<dbReference type="SUPFAM" id="SSF53335">
    <property type="entry name" value="S-adenosyl-L-methionine-dependent methyltransferases"/>
    <property type="match status" value="1"/>
</dbReference>
<dbReference type="PRINTS" id="PR00505">
    <property type="entry name" value="D12N6MTFRASE"/>
</dbReference>
<keyword evidence="4" id="KW-0949">S-adenosyl-L-methionine</keyword>
<evidence type="ECO:0000256" key="4">
    <source>
        <dbReference type="ARBA" id="ARBA00022691"/>
    </source>
</evidence>
<dbReference type="EC" id="2.1.1.72" evidence="1"/>
<comment type="caution">
    <text evidence="6">The sequence shown here is derived from an EMBL/GenBank/DDBJ whole genome shotgun (WGS) entry which is preliminary data.</text>
</comment>
<dbReference type="GO" id="GO:0009307">
    <property type="term" value="P:DNA restriction-modification system"/>
    <property type="evidence" value="ECO:0007669"/>
    <property type="project" value="InterPro"/>
</dbReference>
<dbReference type="Pfam" id="PF02086">
    <property type="entry name" value="MethyltransfD12"/>
    <property type="match status" value="1"/>
</dbReference>
<evidence type="ECO:0000313" key="7">
    <source>
        <dbReference type="Proteomes" id="UP000471322"/>
    </source>
</evidence>
<keyword evidence="3 6" id="KW-0808">Transferase</keyword>
<dbReference type="InterPro" id="IPR012327">
    <property type="entry name" value="MeTrfase_D12"/>
</dbReference>
<dbReference type="GO" id="GO:0032259">
    <property type="term" value="P:methylation"/>
    <property type="evidence" value="ECO:0007669"/>
    <property type="project" value="UniProtKB-KW"/>
</dbReference>
<protein>
    <recommendedName>
        <fullName evidence="1">site-specific DNA-methyltransferase (adenine-specific)</fullName>
        <ecNumber evidence="1">2.1.1.72</ecNumber>
    </recommendedName>
</protein>
<name>A0A5L8NKI1_CAMLA</name>
<evidence type="ECO:0000256" key="2">
    <source>
        <dbReference type="ARBA" id="ARBA00022603"/>
    </source>
</evidence>
<dbReference type="InterPro" id="IPR029063">
    <property type="entry name" value="SAM-dependent_MTases_sf"/>
</dbReference>
<dbReference type="GO" id="GO:0003676">
    <property type="term" value="F:nucleic acid binding"/>
    <property type="evidence" value="ECO:0007669"/>
    <property type="project" value="InterPro"/>
</dbReference>
<gene>
    <name evidence="6" type="ORF">GL567_03965</name>
</gene>
<dbReference type="InterPro" id="IPR002052">
    <property type="entry name" value="DNA_methylase_N6_adenine_CS"/>
</dbReference>
<comment type="catalytic activity">
    <reaction evidence="5">
        <text>a 2'-deoxyadenosine in DNA + S-adenosyl-L-methionine = an N(6)-methyl-2'-deoxyadenosine in DNA + S-adenosyl-L-homocysteine + H(+)</text>
        <dbReference type="Rhea" id="RHEA:15197"/>
        <dbReference type="Rhea" id="RHEA-COMP:12418"/>
        <dbReference type="Rhea" id="RHEA-COMP:12419"/>
        <dbReference type="ChEBI" id="CHEBI:15378"/>
        <dbReference type="ChEBI" id="CHEBI:57856"/>
        <dbReference type="ChEBI" id="CHEBI:59789"/>
        <dbReference type="ChEBI" id="CHEBI:90615"/>
        <dbReference type="ChEBI" id="CHEBI:90616"/>
        <dbReference type="EC" id="2.1.1.72"/>
    </reaction>
</comment>
<dbReference type="RefSeq" id="WP_052239409.1">
    <property type="nucleotide sequence ID" value="NZ_AP028378.1"/>
</dbReference>
<evidence type="ECO:0000256" key="5">
    <source>
        <dbReference type="ARBA" id="ARBA00047942"/>
    </source>
</evidence>
<dbReference type="Gene3D" id="3.40.50.150">
    <property type="entry name" value="Vaccinia Virus protein VP39"/>
    <property type="match status" value="1"/>
</dbReference>
<keyword evidence="2 6" id="KW-0489">Methyltransferase</keyword>
<evidence type="ECO:0000313" key="6">
    <source>
        <dbReference type="EMBL" id="EDP6814728.1"/>
    </source>
</evidence>
<sequence>MDQYKQKRLFLKKENPFFLKEQIITYLGNKRSLLEFLNQGFKFAQNELKKDKFSFCDVFSGSGVVSRFVRPYASFIMANDLEDYSKIINECYLSNQNEQLLQELKKYYVFLTSDLKLKKGFISELYAPNDDEYIQKNERVFYTLKNAMYLDSMREKISSLPSNIQKYFIAPLIYEASVHANTSGVFKGFYKDKNGIGKFGGNGANALTRIKGDITLKMPVFSNFICEYEVFQKDANILAKELNSFDVAYLDPPYNQHPYGSNYFMLNLIANYKKPKEISKVSGIPKDWNRSAFNKEKKAEDALFDLINDLKAKIVLLSYNCEGFVKKENFTKRLQSLGECFVLEQKYNAFRASRNLSKRSMHIQEQLYVLKKKN</sequence>
<dbReference type="EMBL" id="AANNSE010000004">
    <property type="protein sequence ID" value="EDP6814728.1"/>
    <property type="molecule type" value="Genomic_DNA"/>
</dbReference>
<accession>A0A5L8NKI1</accession>
<reference evidence="6 7" key="1">
    <citation type="submission" date="2019-11" db="EMBL/GenBank/DDBJ databases">
        <authorList>
            <consortium name="PulseNet: The National Subtyping Network for Foodborne Disease Surveillance"/>
            <person name="Tarr C.L."/>
            <person name="Trees E."/>
            <person name="Katz L.S."/>
            <person name="Carleton-Romer H.A."/>
            <person name="Stroika S."/>
            <person name="Kucerova Z."/>
            <person name="Roache K.F."/>
            <person name="Sabol A.L."/>
            <person name="Besser J."/>
            <person name="Gerner-Smidt P."/>
        </authorList>
    </citation>
    <scope>NUCLEOTIDE SEQUENCE [LARGE SCALE GENOMIC DNA]</scope>
    <source>
        <strain evidence="6 7">PNUSAC013627</strain>
    </source>
</reference>
<dbReference type="GO" id="GO:0009007">
    <property type="term" value="F:site-specific DNA-methyltransferase (adenine-specific) activity"/>
    <property type="evidence" value="ECO:0007669"/>
    <property type="project" value="UniProtKB-EC"/>
</dbReference>